<feature type="region of interest" description="Disordered" evidence="1">
    <location>
        <begin position="1"/>
        <end position="185"/>
    </location>
</feature>
<feature type="compositionally biased region" description="Low complexity" evidence="1">
    <location>
        <begin position="133"/>
        <end position="154"/>
    </location>
</feature>
<accession>A0AAN6GES5</accession>
<evidence type="ECO:0000313" key="4">
    <source>
        <dbReference type="Proteomes" id="UP001176521"/>
    </source>
</evidence>
<name>A0AAN6GES5_9BASI</name>
<dbReference type="AlphaFoldDB" id="A0AAN6GES5"/>
<keyword evidence="2" id="KW-0812">Transmembrane</keyword>
<evidence type="ECO:0000256" key="2">
    <source>
        <dbReference type="SAM" id="Phobius"/>
    </source>
</evidence>
<sequence>MSAGRGFETRLRGKQFYERHWSTSTNSTARSTTTSASSTSSAGTRHGAGGNTATTRRKSGMRHVPSPTTKWTNPCPPPPAQKTPKAPMQAWNSPTLSSTGGQFATGSDSAPSSPMLTGTPVFQSAPSSPMLQSSEWSSSTTAPPSPVPTATETADSGMPFGAGPTPPPNAEDAAGPPPETAHSNDSTTMLIAGTSALGALLLICALLWALIVRAKRGQRRKHLAEVLEKVGTSPSTSSSDMSRKDSFGNVGLFSPTEWDDLAEKAIGLPSATSDVTLQKDASFCWKYPTLSIPPAAARAMTETHYVKRRSTIPARPRSEAKAVRIDPAVVLDPPLRDPLAEPYHTEIRIDADAESLVTEDDGDLGVDVDPEAEHGDDEADDHEDEDDDDGPPAWLVALAGMDSNLATFPPLTESISAPSTSAASDSDARKGWLNFVIPPVRRTSGSGSGPGSGSEPRAGSTAYNQNNSHVSLAPTLRSLASVYSTPGSPQLPPMVVPSITITVDDGDFGIVDRPLSLIEERGYDSESAEGCLDPDEFPTIPRWESQLRRF</sequence>
<gene>
    <name evidence="3" type="ORF">OC842_001571</name>
</gene>
<evidence type="ECO:0000313" key="3">
    <source>
        <dbReference type="EMBL" id="KAK0537606.1"/>
    </source>
</evidence>
<feature type="region of interest" description="Disordered" evidence="1">
    <location>
        <begin position="350"/>
        <end position="395"/>
    </location>
</feature>
<organism evidence="3 4">
    <name type="scientific">Tilletia horrida</name>
    <dbReference type="NCBI Taxonomy" id="155126"/>
    <lineage>
        <taxon>Eukaryota</taxon>
        <taxon>Fungi</taxon>
        <taxon>Dikarya</taxon>
        <taxon>Basidiomycota</taxon>
        <taxon>Ustilaginomycotina</taxon>
        <taxon>Exobasidiomycetes</taxon>
        <taxon>Tilletiales</taxon>
        <taxon>Tilletiaceae</taxon>
        <taxon>Tilletia</taxon>
    </lineage>
</organism>
<protein>
    <submittedName>
        <fullName evidence="3">Uncharacterized protein</fullName>
    </submittedName>
</protein>
<evidence type="ECO:0000256" key="1">
    <source>
        <dbReference type="SAM" id="MobiDB-lite"/>
    </source>
</evidence>
<comment type="caution">
    <text evidence="3">The sequence shown here is derived from an EMBL/GenBank/DDBJ whole genome shotgun (WGS) entry which is preliminary data.</text>
</comment>
<feature type="compositionally biased region" description="Acidic residues" evidence="1">
    <location>
        <begin position="357"/>
        <end position="390"/>
    </location>
</feature>
<keyword evidence="4" id="KW-1185">Reference proteome</keyword>
<dbReference type="EMBL" id="JAPDMQ010000057">
    <property type="protein sequence ID" value="KAK0537606.1"/>
    <property type="molecule type" value="Genomic_DNA"/>
</dbReference>
<reference evidence="3" key="1">
    <citation type="journal article" date="2023" name="PhytoFront">
        <title>Draft Genome Resources of Seven Strains of Tilletia horrida, Causal Agent of Kernel Smut of Rice.</title>
        <authorList>
            <person name="Khanal S."/>
            <person name="Antony Babu S."/>
            <person name="Zhou X.G."/>
        </authorList>
    </citation>
    <scope>NUCLEOTIDE SEQUENCE</scope>
    <source>
        <strain evidence="3">TX3</strain>
    </source>
</reference>
<feature type="region of interest" description="Disordered" evidence="1">
    <location>
        <begin position="439"/>
        <end position="465"/>
    </location>
</feature>
<feature type="compositionally biased region" description="Pro residues" evidence="1">
    <location>
        <begin position="164"/>
        <end position="179"/>
    </location>
</feature>
<feature type="compositionally biased region" description="Polar residues" evidence="1">
    <location>
        <begin position="90"/>
        <end position="132"/>
    </location>
</feature>
<dbReference type="Proteomes" id="UP001176521">
    <property type="component" value="Unassembled WGS sequence"/>
</dbReference>
<proteinExistence type="predicted"/>
<keyword evidence="2" id="KW-1133">Transmembrane helix</keyword>
<keyword evidence="2" id="KW-0472">Membrane</keyword>
<feature type="transmembrane region" description="Helical" evidence="2">
    <location>
        <begin position="189"/>
        <end position="211"/>
    </location>
</feature>
<feature type="compositionally biased region" description="Low complexity" evidence="1">
    <location>
        <begin position="22"/>
        <end position="45"/>
    </location>
</feature>
<feature type="compositionally biased region" description="Basic and acidic residues" evidence="1">
    <location>
        <begin position="7"/>
        <end position="21"/>
    </location>
</feature>